<feature type="binding site" evidence="7">
    <location>
        <position position="323"/>
    </location>
    <ligand>
        <name>Fe(3+)</name>
        <dbReference type="ChEBI" id="CHEBI:29034"/>
    </ligand>
</feature>
<evidence type="ECO:0000313" key="9">
    <source>
        <dbReference type="EMBL" id="TXB61568.1"/>
    </source>
</evidence>
<evidence type="ECO:0000313" key="10">
    <source>
        <dbReference type="Proteomes" id="UP000321580"/>
    </source>
</evidence>
<dbReference type="UniPathway" id="UPA00379">
    <property type="reaction ID" value="UER00551"/>
</dbReference>
<keyword evidence="6 7" id="KW-0408">Iron</keyword>
<comment type="similarity">
    <text evidence="7">Belongs to the metallo-dependent hydrolases superfamily. HutI family.</text>
</comment>
<dbReference type="OrthoDB" id="9776455at2"/>
<evidence type="ECO:0000259" key="8">
    <source>
        <dbReference type="Pfam" id="PF01979"/>
    </source>
</evidence>
<dbReference type="PANTHER" id="PTHR42752:SF1">
    <property type="entry name" value="IMIDAZOLONEPROPIONASE-RELATED"/>
    <property type="match status" value="1"/>
</dbReference>
<feature type="binding site" evidence="7">
    <location>
        <position position="323"/>
    </location>
    <ligand>
        <name>Zn(2+)</name>
        <dbReference type="ChEBI" id="CHEBI:29105"/>
    </ligand>
</feature>
<comment type="catalytic activity">
    <reaction evidence="7">
        <text>4-imidazolone-5-propanoate + H2O = N-formimidoyl-L-glutamate</text>
        <dbReference type="Rhea" id="RHEA:23660"/>
        <dbReference type="ChEBI" id="CHEBI:15377"/>
        <dbReference type="ChEBI" id="CHEBI:58928"/>
        <dbReference type="ChEBI" id="CHEBI:77893"/>
        <dbReference type="EC" id="3.5.2.7"/>
    </reaction>
</comment>
<dbReference type="PANTHER" id="PTHR42752">
    <property type="entry name" value="IMIDAZOLONEPROPIONASE"/>
    <property type="match status" value="1"/>
</dbReference>
<feature type="binding site" evidence="7">
    <location>
        <position position="88"/>
    </location>
    <ligand>
        <name>4-imidazolone-5-propanoate</name>
        <dbReference type="ChEBI" id="CHEBI:77893"/>
    </ligand>
</feature>
<dbReference type="AlphaFoldDB" id="A0A5C6RGK4"/>
<organism evidence="9 10">
    <name type="scientific">Phaeodactylibacter luteus</name>
    <dbReference type="NCBI Taxonomy" id="1564516"/>
    <lineage>
        <taxon>Bacteria</taxon>
        <taxon>Pseudomonadati</taxon>
        <taxon>Bacteroidota</taxon>
        <taxon>Saprospiria</taxon>
        <taxon>Saprospirales</taxon>
        <taxon>Haliscomenobacteraceae</taxon>
        <taxon>Phaeodactylibacter</taxon>
    </lineage>
</organism>
<dbReference type="FunFam" id="3.20.20.140:FF:000007">
    <property type="entry name" value="Imidazolonepropionase"/>
    <property type="match status" value="1"/>
</dbReference>
<feature type="binding site" evidence="7">
    <location>
        <position position="184"/>
    </location>
    <ligand>
        <name>4-imidazolone-5-propanoate</name>
        <dbReference type="ChEBI" id="CHEBI:77893"/>
    </ligand>
</feature>
<dbReference type="GO" id="GO:0008270">
    <property type="term" value="F:zinc ion binding"/>
    <property type="evidence" value="ECO:0007669"/>
    <property type="project" value="UniProtKB-UniRule"/>
</dbReference>
<evidence type="ECO:0000256" key="3">
    <source>
        <dbReference type="ARBA" id="ARBA00022801"/>
    </source>
</evidence>
<dbReference type="InterPro" id="IPR006680">
    <property type="entry name" value="Amidohydro-rel"/>
</dbReference>
<dbReference type="NCBIfam" id="TIGR01224">
    <property type="entry name" value="hutI"/>
    <property type="match status" value="1"/>
</dbReference>
<evidence type="ECO:0000256" key="2">
    <source>
        <dbReference type="ARBA" id="ARBA00022723"/>
    </source>
</evidence>
<comment type="caution">
    <text evidence="9">The sequence shown here is derived from an EMBL/GenBank/DDBJ whole genome shotgun (WGS) entry which is preliminary data.</text>
</comment>
<dbReference type="SUPFAM" id="SSF51556">
    <property type="entry name" value="Metallo-dependent hydrolases"/>
    <property type="match status" value="1"/>
</dbReference>
<dbReference type="Proteomes" id="UP000321580">
    <property type="component" value="Unassembled WGS sequence"/>
</dbReference>
<dbReference type="Gene3D" id="2.30.40.10">
    <property type="entry name" value="Urease, subunit C, domain 1"/>
    <property type="match status" value="1"/>
</dbReference>
<accession>A0A5C6RGK4</accession>
<dbReference type="GO" id="GO:0019557">
    <property type="term" value="P:L-histidine catabolic process to glutamate and formate"/>
    <property type="evidence" value="ECO:0007669"/>
    <property type="project" value="UniProtKB-UniPathway"/>
</dbReference>
<feature type="binding site" evidence="7">
    <location>
        <position position="81"/>
    </location>
    <ligand>
        <name>Fe(3+)</name>
        <dbReference type="ChEBI" id="CHEBI:29034"/>
    </ligand>
</feature>
<keyword evidence="7" id="KW-0963">Cytoplasm</keyword>
<keyword evidence="2 7" id="KW-0479">Metal-binding</keyword>
<evidence type="ECO:0000256" key="6">
    <source>
        <dbReference type="ARBA" id="ARBA00023004"/>
    </source>
</evidence>
<dbReference type="GO" id="GO:0005506">
    <property type="term" value="F:iron ion binding"/>
    <property type="evidence" value="ECO:0007669"/>
    <property type="project" value="UniProtKB-UniRule"/>
</dbReference>
<evidence type="ECO:0000256" key="7">
    <source>
        <dbReference type="HAMAP-Rule" id="MF_00372"/>
    </source>
</evidence>
<feature type="binding site" evidence="7">
    <location>
        <position position="325"/>
    </location>
    <ligand>
        <name>N-formimidoyl-L-glutamate</name>
        <dbReference type="ChEBI" id="CHEBI:58928"/>
    </ligand>
</feature>
<dbReference type="GO" id="GO:0050480">
    <property type="term" value="F:imidazolonepropionase activity"/>
    <property type="evidence" value="ECO:0007669"/>
    <property type="project" value="UniProtKB-UniRule"/>
</dbReference>
<protein>
    <recommendedName>
        <fullName evidence="1 7">Imidazolonepropionase</fullName>
        <ecNumber evidence="1 7">3.5.2.7</ecNumber>
    </recommendedName>
    <alternativeName>
        <fullName evidence="7">Imidazolone-5-propionate hydrolase</fullName>
    </alternativeName>
</protein>
<feature type="binding site" evidence="7">
    <location>
        <position position="151"/>
    </location>
    <ligand>
        <name>4-imidazolone-5-propanoate</name>
        <dbReference type="ChEBI" id="CHEBI:77893"/>
    </ligand>
</feature>
<sequence>MARSLLITNIGHLLMAEGIPGDRAAGRQLSQLPLQENAWLLAEGGLVKATGEMSACPSRATEVVDANGGMVLPTWCDSHTHLVFAQSREHEFVDRIKGLSYEEIARRGGGILNSAGKLQAASEASLFKAAWERLEEVIGYGTGAVEIKSGYGLSVEAELKMLRVIRALAEQSPIPIKATFLGAHALPLPYRDNREAYVRLVIDEMLPLIAGEGLADYIDVFCEKGFYSVDETVRIIEAGAKYGLKAKVHTNQFNSLGCIEACVDRGAVSVDHLEVVTDAEVEYLKTGNTIPTLLPSAPFFIGGHYQPARRMIDAGLPVALASDYNPGSTPSGKMQFVLSLACLKCGMLPGEAIQAATINGASAMELGQELGSLVPGKRASFILTPSVPGPEYLPYAFGSDLVQRVYIDGQLKVDKRWAMA</sequence>
<dbReference type="Gene3D" id="3.20.20.140">
    <property type="entry name" value="Metal-dependent hydrolases"/>
    <property type="match status" value="1"/>
</dbReference>
<dbReference type="GO" id="GO:0005737">
    <property type="term" value="C:cytoplasm"/>
    <property type="evidence" value="ECO:0007669"/>
    <property type="project" value="UniProtKB-SubCell"/>
</dbReference>
<feature type="binding site" evidence="7">
    <location>
        <position position="249"/>
    </location>
    <ligand>
        <name>Fe(3+)</name>
        <dbReference type="ChEBI" id="CHEBI:29034"/>
    </ligand>
</feature>
<dbReference type="HAMAP" id="MF_00372">
    <property type="entry name" value="HutI"/>
    <property type="match status" value="1"/>
</dbReference>
<dbReference type="SUPFAM" id="SSF51338">
    <property type="entry name" value="Composite domain of metallo-dependent hydrolases"/>
    <property type="match status" value="1"/>
</dbReference>
<evidence type="ECO:0000256" key="1">
    <source>
        <dbReference type="ARBA" id="ARBA00012864"/>
    </source>
</evidence>
<feature type="binding site" evidence="7">
    <location>
        <position position="151"/>
    </location>
    <ligand>
        <name>N-formimidoyl-L-glutamate</name>
        <dbReference type="ChEBI" id="CHEBI:58928"/>
    </ligand>
</feature>
<dbReference type="GO" id="GO:0019556">
    <property type="term" value="P:L-histidine catabolic process to glutamate and formamide"/>
    <property type="evidence" value="ECO:0007669"/>
    <property type="project" value="UniProtKB-UniRule"/>
</dbReference>
<feature type="binding site" evidence="7">
    <location>
        <position position="79"/>
    </location>
    <ligand>
        <name>Fe(3+)</name>
        <dbReference type="ChEBI" id="CHEBI:29034"/>
    </ligand>
</feature>
<dbReference type="InterPro" id="IPR032466">
    <property type="entry name" value="Metal_Hydrolase"/>
</dbReference>
<name>A0A5C6RGK4_9BACT</name>
<feature type="binding site" evidence="7">
    <location>
        <position position="327"/>
    </location>
    <ligand>
        <name>N-formimidoyl-L-glutamate</name>
        <dbReference type="ChEBI" id="CHEBI:58928"/>
    </ligand>
</feature>
<evidence type="ECO:0000256" key="5">
    <source>
        <dbReference type="ARBA" id="ARBA00022833"/>
    </source>
</evidence>
<feature type="binding site" evidence="7">
    <location>
        <position position="79"/>
    </location>
    <ligand>
        <name>Zn(2+)</name>
        <dbReference type="ChEBI" id="CHEBI:29105"/>
    </ligand>
</feature>
<dbReference type="InterPro" id="IPR011059">
    <property type="entry name" value="Metal-dep_hydrolase_composite"/>
</dbReference>
<feature type="binding site" evidence="7">
    <location>
        <position position="252"/>
    </location>
    <ligand>
        <name>4-imidazolone-5-propanoate</name>
        <dbReference type="ChEBI" id="CHEBI:77893"/>
    </ligand>
</feature>
<dbReference type="EC" id="3.5.2.7" evidence="1 7"/>
<dbReference type="Pfam" id="PF01979">
    <property type="entry name" value="Amidohydro_1"/>
    <property type="match status" value="1"/>
</dbReference>
<keyword evidence="5 7" id="KW-0862">Zinc</keyword>
<keyword evidence="10" id="KW-1185">Reference proteome</keyword>
<dbReference type="RefSeq" id="WP_147169042.1">
    <property type="nucleotide sequence ID" value="NZ_VOOR01000053.1"/>
</dbReference>
<feature type="binding site" evidence="7">
    <location>
        <position position="81"/>
    </location>
    <ligand>
        <name>Zn(2+)</name>
        <dbReference type="ChEBI" id="CHEBI:29105"/>
    </ligand>
</feature>
<comment type="function">
    <text evidence="7">Catalyzes the hydrolytic cleavage of the carbon-nitrogen bond in imidazolone-5-propanoate to yield N-formimidoyl-L-glutamate. It is the third step in the universal histidine degradation pathway.</text>
</comment>
<feature type="binding site" evidence="7">
    <location>
        <position position="328"/>
    </location>
    <ligand>
        <name>4-imidazolone-5-propanoate</name>
        <dbReference type="ChEBI" id="CHEBI:77893"/>
    </ligand>
</feature>
<comment type="pathway">
    <text evidence="7">Amino-acid degradation; L-histidine degradation into L-glutamate; N-formimidoyl-L-glutamate from L-histidine: step 3/3.</text>
</comment>
<comment type="subcellular location">
    <subcellularLocation>
        <location evidence="7">Cytoplasm</location>
    </subcellularLocation>
</comment>
<gene>
    <name evidence="7" type="primary">hutI</name>
    <name evidence="9" type="ORF">FRY97_18410</name>
</gene>
<dbReference type="EMBL" id="VOOR01000053">
    <property type="protein sequence ID" value="TXB61568.1"/>
    <property type="molecule type" value="Genomic_DNA"/>
</dbReference>
<comment type="cofactor">
    <cofactor evidence="7">
        <name>Zn(2+)</name>
        <dbReference type="ChEBI" id="CHEBI:29105"/>
    </cofactor>
    <cofactor evidence="7">
        <name>Fe(3+)</name>
        <dbReference type="ChEBI" id="CHEBI:29034"/>
    </cofactor>
    <text evidence="7">Binds 1 zinc or iron ion per subunit.</text>
</comment>
<feature type="domain" description="Amidohydrolase-related" evidence="8">
    <location>
        <begin position="70"/>
        <end position="410"/>
    </location>
</feature>
<keyword evidence="4 7" id="KW-0369">Histidine metabolism</keyword>
<dbReference type="InterPro" id="IPR005920">
    <property type="entry name" value="HutI"/>
</dbReference>
<keyword evidence="3 7" id="KW-0378">Hydrolase</keyword>
<proteinExistence type="inferred from homology"/>
<reference evidence="9 10" key="1">
    <citation type="submission" date="2019-08" db="EMBL/GenBank/DDBJ databases">
        <title>Genome of Phaeodactylibacter luteus.</title>
        <authorList>
            <person name="Bowman J.P."/>
        </authorList>
    </citation>
    <scope>NUCLEOTIDE SEQUENCE [LARGE SCALE GENOMIC DNA]</scope>
    <source>
        <strain evidence="9 10">KCTC 42180</strain>
    </source>
</reference>
<evidence type="ECO:0000256" key="4">
    <source>
        <dbReference type="ARBA" id="ARBA00022808"/>
    </source>
</evidence>
<feature type="binding site" evidence="7">
    <location>
        <position position="249"/>
    </location>
    <ligand>
        <name>Zn(2+)</name>
        <dbReference type="ChEBI" id="CHEBI:29105"/>
    </ligand>
</feature>